<protein>
    <submittedName>
        <fullName evidence="1">Uncharacterized protein</fullName>
    </submittedName>
</protein>
<evidence type="ECO:0000313" key="1">
    <source>
        <dbReference type="EMBL" id="MFD2172402.1"/>
    </source>
</evidence>
<comment type="caution">
    <text evidence="1">The sequence shown here is derived from an EMBL/GenBank/DDBJ whole genome shotgun (WGS) entry which is preliminary data.</text>
</comment>
<organism evidence="1 2">
    <name type="scientific">Tumebacillus lipolyticus</name>
    <dbReference type="NCBI Taxonomy" id="1280370"/>
    <lineage>
        <taxon>Bacteria</taxon>
        <taxon>Bacillati</taxon>
        <taxon>Bacillota</taxon>
        <taxon>Bacilli</taxon>
        <taxon>Bacillales</taxon>
        <taxon>Alicyclobacillaceae</taxon>
        <taxon>Tumebacillus</taxon>
    </lineage>
</organism>
<dbReference type="Proteomes" id="UP001597343">
    <property type="component" value="Unassembled WGS sequence"/>
</dbReference>
<accession>A0ABW5A2C3</accession>
<dbReference type="RefSeq" id="WP_386049787.1">
    <property type="nucleotide sequence ID" value="NZ_JBHUIO010000025.1"/>
</dbReference>
<keyword evidence="2" id="KW-1185">Reference proteome</keyword>
<gene>
    <name evidence="1" type="ORF">ACFSOY_20880</name>
</gene>
<proteinExistence type="predicted"/>
<dbReference type="EMBL" id="JBHUIO010000025">
    <property type="protein sequence ID" value="MFD2172402.1"/>
    <property type="molecule type" value="Genomic_DNA"/>
</dbReference>
<reference evidence="2" key="1">
    <citation type="journal article" date="2019" name="Int. J. Syst. Evol. Microbiol.">
        <title>The Global Catalogue of Microorganisms (GCM) 10K type strain sequencing project: providing services to taxonomists for standard genome sequencing and annotation.</title>
        <authorList>
            <consortium name="The Broad Institute Genomics Platform"/>
            <consortium name="The Broad Institute Genome Sequencing Center for Infectious Disease"/>
            <person name="Wu L."/>
            <person name="Ma J."/>
        </authorList>
    </citation>
    <scope>NUCLEOTIDE SEQUENCE [LARGE SCALE GENOMIC DNA]</scope>
    <source>
        <strain evidence="2">CGMCC 1.13574</strain>
    </source>
</reference>
<name>A0ABW5A2C3_9BACL</name>
<evidence type="ECO:0000313" key="2">
    <source>
        <dbReference type="Proteomes" id="UP001597343"/>
    </source>
</evidence>
<sequence>MKKYDLQLLDGKLVMNLGTEENDVMVTLGYDGLPNKYDTCAIGPALVVGTVELTEHQLAVIHAEYRNGGQCGWCDEVVSKLRDPHMFDPAPGKMCKHCWNHDRQMYLGSNGVDIGPFDEEDKSESCTSCGEYVADEQAKHHTKSRER</sequence>